<dbReference type="Gene3D" id="2.60.40.1120">
    <property type="entry name" value="Carboxypeptidase-like, regulatory domain"/>
    <property type="match status" value="1"/>
</dbReference>
<dbReference type="PROSITE" id="PS00018">
    <property type="entry name" value="EF_HAND_1"/>
    <property type="match status" value="1"/>
</dbReference>
<evidence type="ECO:0000313" key="14">
    <source>
        <dbReference type="EMBL" id="SUB80203.1"/>
    </source>
</evidence>
<keyword evidence="14" id="KW-0675">Receptor</keyword>
<proteinExistence type="inferred from homology"/>
<dbReference type="SUPFAM" id="SSF56935">
    <property type="entry name" value="Porins"/>
    <property type="match status" value="1"/>
</dbReference>
<dbReference type="Pfam" id="PF13715">
    <property type="entry name" value="CarbopepD_reg_2"/>
    <property type="match status" value="1"/>
</dbReference>
<feature type="compositionally biased region" description="Polar residues" evidence="10">
    <location>
        <begin position="93"/>
        <end position="106"/>
    </location>
</feature>
<evidence type="ECO:0000259" key="12">
    <source>
        <dbReference type="Pfam" id="PF00593"/>
    </source>
</evidence>
<dbReference type="InterPro" id="IPR018247">
    <property type="entry name" value="EF_Hand_1_Ca_BS"/>
</dbReference>
<keyword evidence="11" id="KW-0732">Signal</keyword>
<feature type="chain" id="PRO_5042863364" evidence="11">
    <location>
        <begin position="22"/>
        <end position="1095"/>
    </location>
</feature>
<evidence type="ECO:0000256" key="3">
    <source>
        <dbReference type="ARBA" id="ARBA00022452"/>
    </source>
</evidence>
<evidence type="ECO:0000256" key="7">
    <source>
        <dbReference type="ARBA" id="ARBA00023237"/>
    </source>
</evidence>
<feature type="domain" description="TonB-dependent receptor plug" evidence="13">
    <location>
        <begin position="201"/>
        <end position="308"/>
    </location>
</feature>
<dbReference type="GO" id="GO:0009279">
    <property type="term" value="C:cell outer membrane"/>
    <property type="evidence" value="ECO:0007669"/>
    <property type="project" value="UniProtKB-SubCell"/>
</dbReference>
<dbReference type="Proteomes" id="UP000255283">
    <property type="component" value="Unassembled WGS sequence"/>
</dbReference>
<dbReference type="InterPro" id="IPR000531">
    <property type="entry name" value="Beta-barrel_TonB"/>
</dbReference>
<dbReference type="AlphaFoldDB" id="A0AAQ1ZIL1"/>
<evidence type="ECO:0000259" key="13">
    <source>
        <dbReference type="Pfam" id="PF07715"/>
    </source>
</evidence>
<evidence type="ECO:0000256" key="1">
    <source>
        <dbReference type="ARBA" id="ARBA00004571"/>
    </source>
</evidence>
<accession>A0AAQ1ZIL1</accession>
<evidence type="ECO:0000256" key="6">
    <source>
        <dbReference type="ARBA" id="ARBA00023136"/>
    </source>
</evidence>
<evidence type="ECO:0000256" key="11">
    <source>
        <dbReference type="SAM" id="SignalP"/>
    </source>
</evidence>
<evidence type="ECO:0000256" key="2">
    <source>
        <dbReference type="ARBA" id="ARBA00022448"/>
    </source>
</evidence>
<comment type="subcellular location">
    <subcellularLocation>
        <location evidence="1 8">Cell outer membrane</location>
        <topology evidence="1 8">Multi-pass membrane protein</topology>
    </subcellularLocation>
</comment>
<gene>
    <name evidence="14" type="ORF">NCTC13063_01486</name>
</gene>
<comment type="caution">
    <text evidence="14">The sequence shown here is derived from an EMBL/GenBank/DDBJ whole genome shotgun (WGS) entry which is preliminary data.</text>
</comment>
<comment type="similarity">
    <text evidence="8 9">Belongs to the TonB-dependent receptor family.</text>
</comment>
<evidence type="ECO:0000256" key="4">
    <source>
        <dbReference type="ARBA" id="ARBA00022692"/>
    </source>
</evidence>
<evidence type="ECO:0000256" key="8">
    <source>
        <dbReference type="PROSITE-ProRule" id="PRU01360"/>
    </source>
</evidence>
<reference evidence="14 15" key="1">
    <citation type="submission" date="2018-06" db="EMBL/GenBank/DDBJ databases">
        <authorList>
            <consortium name="Pathogen Informatics"/>
            <person name="Doyle S."/>
        </authorList>
    </citation>
    <scope>NUCLEOTIDE SEQUENCE [LARGE SCALE GENOMIC DNA]</scope>
    <source>
        <strain evidence="14 15">NCTC13063</strain>
    </source>
</reference>
<dbReference type="Pfam" id="PF00593">
    <property type="entry name" value="TonB_dep_Rec_b-barrel"/>
    <property type="match status" value="1"/>
</dbReference>
<keyword evidence="2 8" id="KW-0813">Transport</keyword>
<evidence type="ECO:0000256" key="10">
    <source>
        <dbReference type="SAM" id="MobiDB-lite"/>
    </source>
</evidence>
<dbReference type="PROSITE" id="PS52016">
    <property type="entry name" value="TONB_DEPENDENT_REC_3"/>
    <property type="match status" value="1"/>
</dbReference>
<dbReference type="InterPro" id="IPR037066">
    <property type="entry name" value="Plug_dom_sf"/>
</dbReference>
<dbReference type="Gene3D" id="2.40.170.20">
    <property type="entry name" value="TonB-dependent receptor, beta-barrel domain"/>
    <property type="match status" value="1"/>
</dbReference>
<dbReference type="FunFam" id="2.170.130.10:FF:000008">
    <property type="entry name" value="SusC/RagA family TonB-linked outer membrane protein"/>
    <property type="match status" value="1"/>
</dbReference>
<dbReference type="InterPro" id="IPR008969">
    <property type="entry name" value="CarboxyPept-like_regulatory"/>
</dbReference>
<evidence type="ECO:0000256" key="5">
    <source>
        <dbReference type="ARBA" id="ARBA00023077"/>
    </source>
</evidence>
<dbReference type="SUPFAM" id="SSF49464">
    <property type="entry name" value="Carboxypeptidase regulatory domain-like"/>
    <property type="match status" value="1"/>
</dbReference>
<protein>
    <submittedName>
        <fullName evidence="14">Outer membrane cobalamin receptor protein</fullName>
    </submittedName>
</protein>
<keyword evidence="5 9" id="KW-0798">TonB box</keyword>
<keyword evidence="7 8" id="KW-0998">Cell outer membrane</keyword>
<dbReference type="RefSeq" id="WP_115153724.1">
    <property type="nucleotide sequence ID" value="NZ_UGTJ01000001.1"/>
</dbReference>
<dbReference type="Pfam" id="PF07715">
    <property type="entry name" value="Plug"/>
    <property type="match status" value="1"/>
</dbReference>
<dbReference type="NCBIfam" id="TIGR04057">
    <property type="entry name" value="SusC_RagA_signa"/>
    <property type="match status" value="1"/>
</dbReference>
<sequence length="1095" mass="121466">MKQKKQVLLSIILLCFCIGMAAQSVNMTNVTVKQALAQLQQNCGYSFVYEVNDLNTNKRVCVKADNCEEALAQLLHEQGVSYTMKGKTVIISKKSSPSNHTRSQQDGNKRSVKGIVKDTEGEPIIGASIRVKDREGSGTISDLDGSFELNVSPGDQLEITYVGFGTRTVKVGNSSSLSIILKEDDKALDEVVVVGYGTMKKSDLTGTTVQIKPSAITSSITGNALETLQGKAAGVAVFNNNQPGASPSIRVRGSGSISASNEPLYVVDGFPLMDADISDLNPSDIESMEILKDASATAIYGSRGANGVVMITTKKGHEGMKNLNISSSFGVQFPGRKMNLITGKDFINFENAAYINQGGEPIFKGNEKAATNWEDEILKSSAIVQDYNLNFNGQSGSTQYMTSGGYYKQDGLIPTQNYEKFSFHTNVSHKFNSWLILGANVQYTYATRNNQDNALGNVPRYGWATDSPTDENGNYVVPDNPYVTDAWNPLKDFHNETHRIKTNRIILNCFTEMKLLKHLTYRLSIGQDIRNHKGYDFYTSQTVSNSRTGKGSGGHNWFRNRSKVMENVLTYANQWDVHRFTVTGVYSWQDFAYENLGINGSGFEMDQTGAWDMNLADRSTVAYNSNKYANKLISFTGRVTYAYNDKYLLTATSRLDGSSRFGMNNKWGYFPSLGLGWRISQEKFLTGNSIISDLKVRTSFGVTGNQEIGNYRSLPRLTSDTSNGYTDGTDYLIGFYESIGNNDLKWERTSQWNFGADIGLYNRININFDYYTRNTRDLLYNVPIPSTSGYSTILSNIGQVQNNGWELTIGANIYKDKEWSIDASINATYNKNRIKELYGGVNKVVIQDQSMGLSRRLIVGQAVDAIYAYHSLGIIRTQEQLEAYKKSVPSVASTAKLGDEMYQDTNEDGTLSADDYICIGSIQPKYFYGLNLNISYKQFSLAVYAQGGLKYASIAGSENSSTKGSAWAIGYSNLSSYLLYGENQVSNLTYIPTQYAYDRMWSETNPNGNFPAAGAHNTFLSDRTNGDWNYFILKNIQLAYNLTSLIHVKTIRSLSVSLNFQNFVTIANHRGYNPVNGDISNPWARSVTLGINIKF</sequence>
<dbReference type="InterPro" id="IPR039426">
    <property type="entry name" value="TonB-dep_rcpt-like"/>
</dbReference>
<evidence type="ECO:0000256" key="9">
    <source>
        <dbReference type="RuleBase" id="RU003357"/>
    </source>
</evidence>
<feature type="region of interest" description="Disordered" evidence="10">
    <location>
        <begin position="92"/>
        <end position="115"/>
    </location>
</feature>
<keyword evidence="6 8" id="KW-0472">Membrane</keyword>
<name>A0AAQ1ZIL1_9BACT</name>
<dbReference type="Gene3D" id="2.170.130.10">
    <property type="entry name" value="TonB-dependent receptor, plug domain"/>
    <property type="match status" value="1"/>
</dbReference>
<feature type="signal peptide" evidence="11">
    <location>
        <begin position="1"/>
        <end position="21"/>
    </location>
</feature>
<keyword evidence="4 8" id="KW-0812">Transmembrane</keyword>
<dbReference type="EMBL" id="UGTJ01000001">
    <property type="protein sequence ID" value="SUB80203.1"/>
    <property type="molecule type" value="Genomic_DNA"/>
</dbReference>
<evidence type="ECO:0000313" key="15">
    <source>
        <dbReference type="Proteomes" id="UP000255283"/>
    </source>
</evidence>
<keyword evidence="3 8" id="KW-1134">Transmembrane beta strand</keyword>
<feature type="domain" description="TonB-dependent receptor-like beta-barrel" evidence="12">
    <location>
        <begin position="461"/>
        <end position="943"/>
    </location>
</feature>
<dbReference type="InterPro" id="IPR012910">
    <property type="entry name" value="Plug_dom"/>
</dbReference>
<dbReference type="NCBIfam" id="TIGR04056">
    <property type="entry name" value="OMP_RagA_SusC"/>
    <property type="match status" value="1"/>
</dbReference>
<organism evidence="14 15">
    <name type="scientific">Segatella buccae</name>
    <dbReference type="NCBI Taxonomy" id="28126"/>
    <lineage>
        <taxon>Bacteria</taxon>
        <taxon>Pseudomonadati</taxon>
        <taxon>Bacteroidota</taxon>
        <taxon>Bacteroidia</taxon>
        <taxon>Bacteroidales</taxon>
        <taxon>Prevotellaceae</taxon>
        <taxon>Segatella</taxon>
    </lineage>
</organism>
<dbReference type="InterPro" id="IPR023996">
    <property type="entry name" value="TonB-dep_OMP_SusC/RagA"/>
</dbReference>
<dbReference type="InterPro" id="IPR023997">
    <property type="entry name" value="TonB-dep_OMP_SusC/RagA_CS"/>
</dbReference>
<dbReference type="InterPro" id="IPR036942">
    <property type="entry name" value="Beta-barrel_TonB_sf"/>
</dbReference>